<sequence length="80" mass="9536">MLLWACTSISLRVLCFIQSFVTITRYVHTKIVQYVFLNVLYYFTNFQRLATSSQTSFMIHFIGNSDSVQIQFRFNSLWHI</sequence>
<evidence type="ECO:0000313" key="2">
    <source>
        <dbReference type="Proteomes" id="UP000037696"/>
    </source>
</evidence>
<name>A0A0M8PAV8_9EURO</name>
<keyword evidence="2" id="KW-1185">Reference proteome</keyword>
<dbReference type="Proteomes" id="UP000037696">
    <property type="component" value="Unassembled WGS sequence"/>
</dbReference>
<accession>A0A0M8PAV8</accession>
<protein>
    <submittedName>
        <fullName evidence="1">Uncharacterized protein</fullName>
    </submittedName>
</protein>
<evidence type="ECO:0000313" key="1">
    <source>
        <dbReference type="EMBL" id="KOS44844.1"/>
    </source>
</evidence>
<dbReference type="AlphaFoldDB" id="A0A0M8PAV8"/>
<gene>
    <name evidence="1" type="ORF">ACN38_g4192</name>
</gene>
<comment type="caution">
    <text evidence="1">The sequence shown here is derived from an EMBL/GenBank/DDBJ whole genome shotgun (WGS) entry which is preliminary data.</text>
</comment>
<proteinExistence type="predicted"/>
<organism evidence="1 2">
    <name type="scientific">Penicillium nordicum</name>
    <dbReference type="NCBI Taxonomy" id="229535"/>
    <lineage>
        <taxon>Eukaryota</taxon>
        <taxon>Fungi</taxon>
        <taxon>Dikarya</taxon>
        <taxon>Ascomycota</taxon>
        <taxon>Pezizomycotina</taxon>
        <taxon>Eurotiomycetes</taxon>
        <taxon>Eurotiomycetidae</taxon>
        <taxon>Eurotiales</taxon>
        <taxon>Aspergillaceae</taxon>
        <taxon>Penicillium</taxon>
    </lineage>
</organism>
<reference evidence="1 2" key="1">
    <citation type="submission" date="2015-08" db="EMBL/GenBank/DDBJ databases">
        <title>Genome sequencing of Penicillium nordicum.</title>
        <authorList>
            <person name="Nguyen H.D."/>
            <person name="Seifert K.A."/>
        </authorList>
    </citation>
    <scope>NUCLEOTIDE SEQUENCE [LARGE SCALE GENOMIC DNA]</scope>
    <source>
        <strain evidence="1 2">DAOMC 185683</strain>
    </source>
</reference>
<dbReference type="EMBL" id="LHQQ01000053">
    <property type="protein sequence ID" value="KOS44844.1"/>
    <property type="molecule type" value="Genomic_DNA"/>
</dbReference>